<protein>
    <recommendedName>
        <fullName evidence="8">Globin domain-containing protein</fullName>
    </recommendedName>
</protein>
<dbReference type="InterPro" id="IPR044399">
    <property type="entry name" value="Mb-like_M"/>
</dbReference>
<proteinExistence type="inferred from homology"/>
<dbReference type="EMBL" id="OU895877">
    <property type="protein sequence ID" value="CAG9801286.1"/>
    <property type="molecule type" value="Genomic_DNA"/>
</dbReference>
<sequence>MKFLVLALCIAAASCDLVPLVDDQAILIRSSWDEVKHNEVDILYAIFKANPDIQARFPQFAGKDLDSIKTTGQFAVHAGRIVGVFSEISALQPDESGISAAKTLINALGASHRGRGISKAQFNEFRASLITYLSQNVSWGDNVAQAWEKGFNNVYFILFNALDGTPI</sequence>
<dbReference type="CDD" id="cd01040">
    <property type="entry name" value="Mb-like"/>
    <property type="match status" value="1"/>
</dbReference>
<keyword evidence="1 6" id="KW-0813">Transport</keyword>
<dbReference type="AlphaFoldDB" id="A0A9N9RMV5"/>
<comment type="similarity">
    <text evidence="6">Belongs to the globin family.</text>
</comment>
<evidence type="ECO:0000256" key="7">
    <source>
        <dbReference type="SAM" id="SignalP"/>
    </source>
</evidence>
<feature type="domain" description="Globin" evidence="8">
    <location>
        <begin position="19"/>
        <end position="163"/>
    </location>
</feature>
<dbReference type="PROSITE" id="PS51257">
    <property type="entry name" value="PROKAR_LIPOPROTEIN"/>
    <property type="match status" value="1"/>
</dbReference>
<keyword evidence="3 6" id="KW-0561">Oxygen transport</keyword>
<evidence type="ECO:0000313" key="9">
    <source>
        <dbReference type="EMBL" id="CAG9801286.1"/>
    </source>
</evidence>
<keyword evidence="10" id="KW-1185">Reference proteome</keyword>
<dbReference type="PANTHER" id="PTHR47217:SF1">
    <property type="entry name" value="GLOBIN-LIKE PROTEIN"/>
    <property type="match status" value="1"/>
</dbReference>
<dbReference type="Gene3D" id="1.10.490.10">
    <property type="entry name" value="Globins"/>
    <property type="match status" value="1"/>
</dbReference>
<dbReference type="InterPro" id="IPR002336">
    <property type="entry name" value="Erythrocruorin"/>
</dbReference>
<dbReference type="GO" id="GO:0046872">
    <property type="term" value="F:metal ion binding"/>
    <property type="evidence" value="ECO:0007669"/>
    <property type="project" value="UniProtKB-KW"/>
</dbReference>
<dbReference type="GO" id="GO:0005344">
    <property type="term" value="F:oxygen carrier activity"/>
    <property type="evidence" value="ECO:0007669"/>
    <property type="project" value="UniProtKB-KW"/>
</dbReference>
<dbReference type="InterPro" id="IPR009050">
    <property type="entry name" value="Globin-like_sf"/>
</dbReference>
<evidence type="ECO:0000256" key="5">
    <source>
        <dbReference type="ARBA" id="ARBA00023004"/>
    </source>
</evidence>
<evidence type="ECO:0000256" key="6">
    <source>
        <dbReference type="RuleBase" id="RU000356"/>
    </source>
</evidence>
<name>A0A9N9RMV5_9DIPT</name>
<organism evidence="9 10">
    <name type="scientific">Chironomus riparius</name>
    <dbReference type="NCBI Taxonomy" id="315576"/>
    <lineage>
        <taxon>Eukaryota</taxon>
        <taxon>Metazoa</taxon>
        <taxon>Ecdysozoa</taxon>
        <taxon>Arthropoda</taxon>
        <taxon>Hexapoda</taxon>
        <taxon>Insecta</taxon>
        <taxon>Pterygota</taxon>
        <taxon>Neoptera</taxon>
        <taxon>Endopterygota</taxon>
        <taxon>Diptera</taxon>
        <taxon>Nematocera</taxon>
        <taxon>Chironomoidea</taxon>
        <taxon>Chironomidae</taxon>
        <taxon>Chironominae</taxon>
        <taxon>Chironomus</taxon>
    </lineage>
</organism>
<dbReference type="GO" id="GO:0020037">
    <property type="term" value="F:heme binding"/>
    <property type="evidence" value="ECO:0007669"/>
    <property type="project" value="InterPro"/>
</dbReference>
<keyword evidence="7" id="KW-0732">Signal</keyword>
<dbReference type="Proteomes" id="UP001153620">
    <property type="component" value="Chromosome 1"/>
</dbReference>
<evidence type="ECO:0000259" key="8">
    <source>
        <dbReference type="PROSITE" id="PS01033"/>
    </source>
</evidence>
<keyword evidence="2 6" id="KW-0349">Heme</keyword>
<feature type="signal peptide" evidence="7">
    <location>
        <begin position="1"/>
        <end position="15"/>
    </location>
</feature>
<feature type="chain" id="PRO_5040497192" description="Globin domain-containing protein" evidence="7">
    <location>
        <begin position="16"/>
        <end position="167"/>
    </location>
</feature>
<gene>
    <name evidence="9" type="ORF">CHIRRI_LOCUS4217</name>
</gene>
<dbReference type="InterPro" id="IPR000971">
    <property type="entry name" value="Globin"/>
</dbReference>
<evidence type="ECO:0000256" key="4">
    <source>
        <dbReference type="ARBA" id="ARBA00022723"/>
    </source>
</evidence>
<dbReference type="GO" id="GO:0005576">
    <property type="term" value="C:extracellular region"/>
    <property type="evidence" value="ECO:0007669"/>
    <property type="project" value="InterPro"/>
</dbReference>
<dbReference type="Pfam" id="PF00042">
    <property type="entry name" value="Globin"/>
    <property type="match status" value="1"/>
</dbReference>
<evidence type="ECO:0000256" key="1">
    <source>
        <dbReference type="ARBA" id="ARBA00022448"/>
    </source>
</evidence>
<dbReference type="OrthoDB" id="436496at2759"/>
<evidence type="ECO:0000256" key="2">
    <source>
        <dbReference type="ARBA" id="ARBA00022617"/>
    </source>
</evidence>
<reference evidence="9" key="1">
    <citation type="submission" date="2022-01" db="EMBL/GenBank/DDBJ databases">
        <authorList>
            <person name="King R."/>
        </authorList>
    </citation>
    <scope>NUCLEOTIDE SEQUENCE</scope>
</reference>
<dbReference type="GO" id="GO:0019825">
    <property type="term" value="F:oxygen binding"/>
    <property type="evidence" value="ECO:0007669"/>
    <property type="project" value="InterPro"/>
</dbReference>
<keyword evidence="5" id="KW-0408">Iron</keyword>
<dbReference type="InterPro" id="IPR012292">
    <property type="entry name" value="Globin/Proto"/>
</dbReference>
<dbReference type="PRINTS" id="PR00611">
    <property type="entry name" value="ERYTHCRUORIN"/>
</dbReference>
<evidence type="ECO:0000256" key="3">
    <source>
        <dbReference type="ARBA" id="ARBA00022621"/>
    </source>
</evidence>
<dbReference type="PANTHER" id="PTHR47217">
    <property type="entry name" value="GLOBIN-LIKE PROTEIN"/>
    <property type="match status" value="1"/>
</dbReference>
<accession>A0A9N9RMV5</accession>
<dbReference type="GO" id="GO:0005833">
    <property type="term" value="C:hemoglobin complex"/>
    <property type="evidence" value="ECO:0007669"/>
    <property type="project" value="InterPro"/>
</dbReference>
<dbReference type="PROSITE" id="PS01033">
    <property type="entry name" value="GLOBIN"/>
    <property type="match status" value="1"/>
</dbReference>
<evidence type="ECO:0000313" key="10">
    <source>
        <dbReference type="Proteomes" id="UP001153620"/>
    </source>
</evidence>
<keyword evidence="4" id="KW-0479">Metal-binding</keyword>
<dbReference type="SUPFAM" id="SSF46458">
    <property type="entry name" value="Globin-like"/>
    <property type="match status" value="1"/>
</dbReference>
<reference evidence="9" key="2">
    <citation type="submission" date="2022-10" db="EMBL/GenBank/DDBJ databases">
        <authorList>
            <consortium name="ENA_rothamsted_submissions"/>
            <consortium name="culmorum"/>
            <person name="King R."/>
        </authorList>
    </citation>
    <scope>NUCLEOTIDE SEQUENCE</scope>
</reference>